<organism evidence="1 2">
    <name type="scientific">Alkanindiges illinoisensis</name>
    <dbReference type="NCBI Taxonomy" id="197183"/>
    <lineage>
        <taxon>Bacteria</taxon>
        <taxon>Pseudomonadati</taxon>
        <taxon>Pseudomonadota</taxon>
        <taxon>Gammaproteobacteria</taxon>
        <taxon>Moraxellales</taxon>
        <taxon>Moraxellaceae</taxon>
        <taxon>Alkanindiges</taxon>
    </lineage>
</organism>
<accession>A0A4Y7XCU2</accession>
<reference evidence="1 2" key="1">
    <citation type="submission" date="2019-03" db="EMBL/GenBank/DDBJ databases">
        <title>Alkanindiges illinoisensis: a potential pathogenic isolated from ascites of a gastric cancer patient with abdominal metastasis.</title>
        <authorList>
            <person name="Hu X."/>
            <person name="Yang B."/>
            <person name="Yan X."/>
            <person name="Lin L."/>
            <person name="Zhao H."/>
            <person name="Zhou F."/>
            <person name="Su B."/>
            <person name="Chen J."/>
            <person name="Rui Y."/>
            <person name="Wang Q."/>
            <person name="Zheng L."/>
        </authorList>
    </citation>
    <scope>NUCLEOTIDE SEQUENCE [LARGE SCALE GENOMIC DNA]</scope>
    <source>
        <strain evidence="1 2">NFYY 23406</strain>
    </source>
</reference>
<dbReference type="SUPFAM" id="SSF51294">
    <property type="entry name" value="Hedgehog/intein (Hint) domain"/>
    <property type="match status" value="1"/>
</dbReference>
<evidence type="ECO:0000313" key="2">
    <source>
        <dbReference type="Proteomes" id="UP000297834"/>
    </source>
</evidence>
<dbReference type="EMBL" id="SNTY01000019">
    <property type="protein sequence ID" value="TEU27908.1"/>
    <property type="molecule type" value="Genomic_DNA"/>
</dbReference>
<name>A0A4Y7XCU2_9GAMM</name>
<proteinExistence type="predicted"/>
<gene>
    <name evidence="1" type="ORF">E2B99_06300</name>
</gene>
<protein>
    <recommendedName>
        <fullName evidence="3">Hint domain-containing protein</fullName>
    </recommendedName>
</protein>
<dbReference type="OrthoDB" id="2666939at2"/>
<keyword evidence="2" id="KW-1185">Reference proteome</keyword>
<evidence type="ECO:0000313" key="1">
    <source>
        <dbReference type="EMBL" id="TEU27908.1"/>
    </source>
</evidence>
<dbReference type="Gene3D" id="2.170.16.10">
    <property type="entry name" value="Hedgehog/Intein (Hint) domain"/>
    <property type="match status" value="1"/>
</dbReference>
<evidence type="ECO:0008006" key="3">
    <source>
        <dbReference type="Google" id="ProtNLM"/>
    </source>
</evidence>
<dbReference type="RefSeq" id="WP_134244095.1">
    <property type="nucleotide sequence ID" value="NZ_SNTY01000019.1"/>
</dbReference>
<dbReference type="AlphaFoldDB" id="A0A4Y7XCU2"/>
<dbReference type="Proteomes" id="UP000297834">
    <property type="component" value="Unassembled WGS sequence"/>
</dbReference>
<sequence length="271" mass="30492">METLNDQAGFVAGTLVHSDQGLVAIEQLKVGDRILSKATDSSGELMYKAVTKTITTEHVPIFLLEFEPYVDPALPINERINLRRALKKQLQPAPLLVTANHPFWTTTKGWISTESLTTQDPMITKDGRYAITLGGGGFNHKYKGVTPLLKTNKAGFGYIVDYSDETGQSGGRFIDLITGERDYSELAYKPIINKLWISDQEWKQRLLAQTPEEHGEHAEFYGFRQGNWRDPDTVEWSEGEGPLTMTVYNIEVEGMHTYFVGEAGIWVKSYI</sequence>
<dbReference type="InterPro" id="IPR036844">
    <property type="entry name" value="Hint_dom_sf"/>
</dbReference>
<comment type="caution">
    <text evidence="1">The sequence shown here is derived from an EMBL/GenBank/DDBJ whole genome shotgun (WGS) entry which is preliminary data.</text>
</comment>